<dbReference type="InterPro" id="IPR029035">
    <property type="entry name" value="DHS-like_NAD/FAD-binding_dom"/>
</dbReference>
<organism evidence="1 2">
    <name type="scientific">Faecalibaculum rodentium</name>
    <dbReference type="NCBI Taxonomy" id="1702221"/>
    <lineage>
        <taxon>Bacteria</taxon>
        <taxon>Bacillati</taxon>
        <taxon>Bacillota</taxon>
        <taxon>Erysipelotrichia</taxon>
        <taxon>Erysipelotrichales</taxon>
        <taxon>Erysipelotrichaceae</taxon>
        <taxon>Faecalibaculum</taxon>
    </lineage>
</organism>
<dbReference type="KEGG" id="fro:AALO17_18350"/>
<dbReference type="GeneID" id="78478474"/>
<name>A0A140DWE2_9FIRM</name>
<dbReference type="OrthoDB" id="394960at2"/>
<dbReference type="AlphaFoldDB" id="A0A140DWE2"/>
<reference evidence="1 2" key="1">
    <citation type="journal article" date="2016" name="Gut Pathog.">
        <title>Whole genome sequencing of "Faecalibaculum rodentium" ALO17, isolated from C57BL/6J laboratory mouse feces.</title>
        <authorList>
            <person name="Lim S."/>
            <person name="Chang D.H."/>
            <person name="Ahn S."/>
            <person name="Kim B.C."/>
        </authorList>
    </citation>
    <scope>NUCLEOTIDE SEQUENCE [LARGE SCALE GENOMIC DNA]</scope>
    <source>
        <strain evidence="1 2">Alo17</strain>
    </source>
</reference>
<dbReference type="RefSeq" id="WP_067558055.1">
    <property type="nucleotide sequence ID" value="NZ_CAPIUX010000015.1"/>
</dbReference>
<proteinExistence type="predicted"/>
<accession>A0A140DWE2</accession>
<evidence type="ECO:0000313" key="2">
    <source>
        <dbReference type="Proteomes" id="UP000069771"/>
    </source>
</evidence>
<sequence>MTQHTVLEQAAQWLKDADGIVVCAANGLSMAEGFAILRPSPWFDSRFSDFVQKYGIRTPLQGLQTSFPRPEEFSRFYSRLISGIHYDKPVSPVMDTLHSICSLHPTFVLTTNVEDRFVQAGFPEQSVFYLEGRLTHRADHTPLQKQDLAEITSGDQLETAGYPDSRQFQEKLRDLNRFLAAHPRFVILELGVSAGNGFLRPLISQMLQAFPASRLAEFNLQPNPVPVQIRHRVVQVDGDLEQNLDGLGRILLPEASGSQDGTS</sequence>
<protein>
    <recommendedName>
        <fullName evidence="3">Deacetylase sirtuin-type domain-containing protein</fullName>
    </recommendedName>
</protein>
<keyword evidence="2" id="KW-1185">Reference proteome</keyword>
<dbReference type="STRING" id="1702221.AALO17_18350"/>
<evidence type="ECO:0008006" key="3">
    <source>
        <dbReference type="Google" id="ProtNLM"/>
    </source>
</evidence>
<dbReference type="SUPFAM" id="SSF52467">
    <property type="entry name" value="DHS-like NAD/FAD-binding domain"/>
    <property type="match status" value="1"/>
</dbReference>
<evidence type="ECO:0000313" key="1">
    <source>
        <dbReference type="EMBL" id="AMK54969.1"/>
    </source>
</evidence>
<gene>
    <name evidence="1" type="ORF">AALO17_18350</name>
</gene>
<dbReference type="Proteomes" id="UP000069771">
    <property type="component" value="Chromosome"/>
</dbReference>
<dbReference type="EMBL" id="CP011391">
    <property type="protein sequence ID" value="AMK54969.1"/>
    <property type="molecule type" value="Genomic_DNA"/>
</dbReference>